<dbReference type="GO" id="GO:0032259">
    <property type="term" value="P:methylation"/>
    <property type="evidence" value="ECO:0007669"/>
    <property type="project" value="UniProtKB-KW"/>
</dbReference>
<protein>
    <submittedName>
        <fullName evidence="2">Methyltransferase type 11</fullName>
    </submittedName>
</protein>
<dbReference type="KEGG" id="mnm:MNVM_07000"/>
<dbReference type="InterPro" id="IPR029063">
    <property type="entry name" value="SAM-dependent_MTases_sf"/>
</dbReference>
<dbReference type="InterPro" id="IPR013216">
    <property type="entry name" value="Methyltransf_11"/>
</dbReference>
<proteinExistence type="predicted"/>
<keyword evidence="2" id="KW-0489">Methyltransferase</keyword>
<evidence type="ECO:0000313" key="2">
    <source>
        <dbReference type="EMBL" id="BBX11619.1"/>
    </source>
</evidence>
<reference evidence="2 3" key="1">
    <citation type="journal article" date="2019" name="Emerg. Microbes Infect.">
        <title>Comprehensive subspecies identification of 175 nontuberculous mycobacteria species based on 7547 genomic profiles.</title>
        <authorList>
            <person name="Matsumoto Y."/>
            <person name="Kinjo T."/>
            <person name="Motooka D."/>
            <person name="Nabeya D."/>
            <person name="Jung N."/>
            <person name="Uechi K."/>
            <person name="Horii T."/>
            <person name="Iida T."/>
            <person name="Fujita J."/>
            <person name="Nakamura S."/>
        </authorList>
    </citation>
    <scope>NUCLEOTIDE SEQUENCE [LARGE SCALE GENOMIC DNA]</scope>
    <source>
        <strain evidence="2 3">JCM 6391</strain>
    </source>
</reference>
<dbReference type="PANTHER" id="PTHR45036">
    <property type="entry name" value="METHYLTRANSFERASE LIKE 7B"/>
    <property type="match status" value="1"/>
</dbReference>
<feature type="domain" description="Methyltransferase type 11" evidence="1">
    <location>
        <begin position="63"/>
        <end position="155"/>
    </location>
</feature>
<name>A0A7I7JJT7_9MYCO</name>
<dbReference type="Pfam" id="PF08241">
    <property type="entry name" value="Methyltransf_11"/>
    <property type="match status" value="1"/>
</dbReference>
<keyword evidence="2" id="KW-0808">Transferase</keyword>
<dbReference type="CDD" id="cd02440">
    <property type="entry name" value="AdoMet_MTases"/>
    <property type="match status" value="1"/>
</dbReference>
<gene>
    <name evidence="2" type="ORF">MNVM_07000</name>
</gene>
<evidence type="ECO:0000259" key="1">
    <source>
        <dbReference type="Pfam" id="PF08241"/>
    </source>
</evidence>
<evidence type="ECO:0000313" key="3">
    <source>
        <dbReference type="Proteomes" id="UP000466997"/>
    </source>
</evidence>
<organism evidence="2 3">
    <name type="scientific">Mycobacterium novum</name>
    <dbReference type="NCBI Taxonomy" id="2492438"/>
    <lineage>
        <taxon>Bacteria</taxon>
        <taxon>Bacillati</taxon>
        <taxon>Actinomycetota</taxon>
        <taxon>Actinomycetes</taxon>
        <taxon>Mycobacteriales</taxon>
        <taxon>Mycobacteriaceae</taxon>
        <taxon>Mycobacterium</taxon>
    </lineage>
</organism>
<dbReference type="GO" id="GO:0008757">
    <property type="term" value="F:S-adenosylmethionine-dependent methyltransferase activity"/>
    <property type="evidence" value="ECO:0007669"/>
    <property type="project" value="InterPro"/>
</dbReference>
<dbReference type="AlphaFoldDB" id="A0A7I7JJT7"/>
<dbReference type="Proteomes" id="UP000466997">
    <property type="component" value="Chromosome"/>
</dbReference>
<sequence length="232" mass="25468">MAVTRFARLRRARDHRYGGRMASPVTLDNPLFARIWTFMSSRETDWLRDRRRENLEGLSGRVLEVGAGTGSNFGFYPDTVTEVVAPEPESRLREAAREAAAAAPVPVTVMASTVEALDAGEPFDAIVCSLVLCSVDQPEQVLRQLYALLKPGGELRYFEHVASRGARGGLQRLADATIWPRLFGNCHTHRDTEAMITAAGFTVGTSRRGHQFPVWAPVPVSEFALGCASRPA</sequence>
<accession>A0A7I7JJT7</accession>
<dbReference type="SUPFAM" id="SSF53335">
    <property type="entry name" value="S-adenosyl-L-methionine-dependent methyltransferases"/>
    <property type="match status" value="1"/>
</dbReference>
<dbReference type="PANTHER" id="PTHR45036:SF1">
    <property type="entry name" value="METHYLTRANSFERASE LIKE 7A"/>
    <property type="match status" value="1"/>
</dbReference>
<dbReference type="Gene3D" id="3.40.50.150">
    <property type="entry name" value="Vaccinia Virus protein VP39"/>
    <property type="match status" value="1"/>
</dbReference>
<dbReference type="EMBL" id="AP022562">
    <property type="protein sequence ID" value="BBX11619.1"/>
    <property type="molecule type" value="Genomic_DNA"/>
</dbReference>
<keyword evidence="3" id="KW-1185">Reference proteome</keyword>
<dbReference type="InterPro" id="IPR052356">
    <property type="entry name" value="Thiol_S-MT"/>
</dbReference>